<evidence type="ECO:0000256" key="2">
    <source>
        <dbReference type="SAM" id="MobiDB-lite"/>
    </source>
</evidence>
<evidence type="ECO:0000256" key="1">
    <source>
        <dbReference type="SAM" id="Coils"/>
    </source>
</evidence>
<feature type="coiled-coil region" evidence="1">
    <location>
        <begin position="8"/>
        <end position="35"/>
    </location>
</feature>
<feature type="non-terminal residue" evidence="3">
    <location>
        <position position="1"/>
    </location>
</feature>
<name>A0A820CRW6_9BILA</name>
<sequence>APRPQSLLQLVLNENRRLTDENRRLTDDHRRLMKRFKDMELVVAALQKALEKRPSPTPERKSRDSEEP</sequence>
<feature type="region of interest" description="Disordered" evidence="2">
    <location>
        <begin position="48"/>
        <end position="68"/>
    </location>
</feature>
<organism evidence="3 4">
    <name type="scientific">Adineta steineri</name>
    <dbReference type="NCBI Taxonomy" id="433720"/>
    <lineage>
        <taxon>Eukaryota</taxon>
        <taxon>Metazoa</taxon>
        <taxon>Spiralia</taxon>
        <taxon>Gnathifera</taxon>
        <taxon>Rotifera</taxon>
        <taxon>Eurotatoria</taxon>
        <taxon>Bdelloidea</taxon>
        <taxon>Adinetida</taxon>
        <taxon>Adinetidae</taxon>
        <taxon>Adineta</taxon>
    </lineage>
</organism>
<comment type="caution">
    <text evidence="3">The sequence shown here is derived from an EMBL/GenBank/DDBJ whole genome shotgun (WGS) entry which is preliminary data.</text>
</comment>
<dbReference type="EMBL" id="CAJOAY010010817">
    <property type="protein sequence ID" value="CAF4227438.1"/>
    <property type="molecule type" value="Genomic_DNA"/>
</dbReference>
<protein>
    <submittedName>
        <fullName evidence="3">Uncharacterized protein</fullName>
    </submittedName>
</protein>
<keyword evidence="1" id="KW-0175">Coiled coil</keyword>
<accession>A0A820CRW6</accession>
<dbReference type="Proteomes" id="UP000663881">
    <property type="component" value="Unassembled WGS sequence"/>
</dbReference>
<evidence type="ECO:0000313" key="3">
    <source>
        <dbReference type="EMBL" id="CAF4227438.1"/>
    </source>
</evidence>
<dbReference type="AlphaFoldDB" id="A0A820CRW6"/>
<proteinExistence type="predicted"/>
<feature type="compositionally biased region" description="Basic and acidic residues" evidence="2">
    <location>
        <begin position="49"/>
        <end position="68"/>
    </location>
</feature>
<evidence type="ECO:0000313" key="4">
    <source>
        <dbReference type="Proteomes" id="UP000663881"/>
    </source>
</evidence>
<gene>
    <name evidence="3" type="ORF">OKA104_LOCUS42372</name>
</gene>
<reference evidence="3" key="1">
    <citation type="submission" date="2021-02" db="EMBL/GenBank/DDBJ databases">
        <authorList>
            <person name="Nowell W R."/>
        </authorList>
    </citation>
    <scope>NUCLEOTIDE SEQUENCE</scope>
</reference>